<dbReference type="SUPFAM" id="SSF103642">
    <property type="entry name" value="Sec-C motif"/>
    <property type="match status" value="1"/>
</dbReference>
<accession>A0A2L0PU69</accession>
<dbReference type="InterPro" id="IPR004027">
    <property type="entry name" value="SEC_C_motif"/>
</dbReference>
<dbReference type="Pfam" id="PF02810">
    <property type="entry name" value="SEC-C"/>
    <property type="match status" value="1"/>
</dbReference>
<dbReference type="PANTHER" id="PTHR33747:SF1">
    <property type="entry name" value="ADENYLATE CYCLASE-ASSOCIATED CAP C-TERMINAL DOMAIN-CONTAINING PROTEIN"/>
    <property type="match status" value="1"/>
</dbReference>
<evidence type="ECO:0000313" key="2">
    <source>
        <dbReference type="Proteomes" id="UP000060602"/>
    </source>
</evidence>
<evidence type="ECO:0000313" key="1">
    <source>
        <dbReference type="EMBL" id="AUZ18250.1"/>
    </source>
</evidence>
<dbReference type="Proteomes" id="UP000060602">
    <property type="component" value="Chromosome"/>
</dbReference>
<organism evidence="1 2">
    <name type="scientific">Alcaligenes xylosoxydans xylosoxydans</name>
    <name type="common">Achromobacter xylosoxidans</name>
    <dbReference type="NCBI Taxonomy" id="85698"/>
    <lineage>
        <taxon>Bacteria</taxon>
        <taxon>Pseudomonadati</taxon>
        <taxon>Pseudomonadota</taxon>
        <taxon>Betaproteobacteria</taxon>
        <taxon>Burkholderiales</taxon>
        <taxon>Alcaligenaceae</taxon>
        <taxon>Achromobacter</taxon>
    </lineage>
</organism>
<proteinExistence type="predicted"/>
<sequence length="715" mass="80914">MSDGERSEKEVFGELLALTSSPGYVHAIAHICVRDNLVIYQKEMKTVDLEKMFGNDRLNRNEITTLLGLMARSELDLTLPAEGTIQTYVERTDRLMAELHDAMQLPTMLAMRDAIHTGNLEAELWKGAAFREPIFYGAESAYSFQYRDFVSEKYGEDDQWFIENKGFSINEGREVARAMCALLDEKATSAYEEMRRSGFALRSWLPTFEQSPEEISNRSGVQLSRVQAFLDAFSMKGFNETFQSLGDFNAATVAPVILTKSGGVLLFQHYAIYEALYESPAHWMWTDEKYRNTASRHKGEFTENFSARRLEHVFGRENVYSNVQVVRKKGDAPGEIDVLVVYGDRMIVVQAKSKKLTLEARKGNDGILRKDFAAAIQDSYDQGWLCANAIVDGTCRLVDVSGHEISLKHPPKEVFIVNVVSEHYPALAFQVQQFLNYQETERIRPPFVMDVFLLDALTEMLATPLRLLSYVRMRVGVIDRLSLSHEFTALGFHLKRNMWLESDFDQVMLDDSISVDLDLAMMVRREGIPGEATPPGILTRLRGSLYERIVSQLEERAEPAALELGFSLLEMAEESSRNVHFGLDAITRRSRQDGKPHDFTIGSAERGICFQCNPAPSMETAAALRIHCMRRKYKERAPLWFGVSVDTNANLQFCFVLSYEWERSEPMEAATQGMKTGVPGGALRQLARSARKVKVGRNDPCPCGSGQKFKRCCLQ</sequence>
<reference evidence="2" key="1">
    <citation type="submission" date="2015-12" db="EMBL/GenBank/DDBJ databases">
        <title>FDA dAtabase for Regulatory Grade micrObial Sequences (FDA-ARGOS): Supporting development and validation of Infectious Disease Dx tests.</title>
        <authorList>
            <person name="Case J."/>
            <person name="Tallon L."/>
            <person name="Sadzewicz L."/>
            <person name="Sengamalay N."/>
            <person name="Ott S."/>
            <person name="Godinez A."/>
            <person name="Nagaraj S."/>
            <person name="Nadendla S."/>
            <person name="Sichtig H."/>
        </authorList>
    </citation>
    <scope>NUCLEOTIDE SEQUENCE [LARGE SCALE GENOMIC DNA]</scope>
    <source>
        <strain evidence="2">FDAARGOS_147</strain>
    </source>
</reference>
<dbReference type="AlphaFoldDB" id="A0A2L0PU69"/>
<dbReference type="Gene3D" id="3.10.450.50">
    <property type="match status" value="1"/>
</dbReference>
<gene>
    <name evidence="1" type="ORF">AL504_31465</name>
</gene>
<dbReference type="PANTHER" id="PTHR33747">
    <property type="entry name" value="UPF0225 PROTEIN SCO1677"/>
    <property type="match status" value="1"/>
</dbReference>
<name>A0A2L0PU69_ALCXX</name>
<dbReference type="EMBL" id="CP014060">
    <property type="protein sequence ID" value="AUZ18250.1"/>
    <property type="molecule type" value="Genomic_DNA"/>
</dbReference>
<dbReference type="RefSeq" id="WP_081105244.1">
    <property type="nucleotide sequence ID" value="NZ_CP014060.2"/>
</dbReference>
<protein>
    <submittedName>
        <fullName evidence="1">Preprotein translocase</fullName>
    </submittedName>
</protein>